<reference evidence="4" key="1">
    <citation type="submission" date="2018-01" db="EMBL/GenBank/DDBJ databases">
        <authorList>
            <person name="Mao J.F."/>
        </authorList>
    </citation>
    <scope>NUCLEOTIDE SEQUENCE</scope>
    <source>
        <strain evidence="4">Huo1</strain>
        <tissue evidence="4">Leaf</tissue>
    </source>
</reference>
<dbReference type="GO" id="GO:0003723">
    <property type="term" value="F:RNA binding"/>
    <property type="evidence" value="ECO:0007669"/>
    <property type="project" value="TreeGrafter"/>
</dbReference>
<evidence type="ECO:0000259" key="3">
    <source>
        <dbReference type="Pfam" id="PF10536"/>
    </source>
</evidence>
<protein>
    <submittedName>
        <fullName evidence="4">Uncharacterized protein</fullName>
    </submittedName>
</protein>
<gene>
    <name evidence="4" type="ORF">SASPL_108401</name>
</gene>
<sequence>MNGVIHNPEGKDQAQYQCSFLSTDGVAPRAKMNQQRSRRFRAAKDAAAAEAEKDKLRKEFELEGEKLLPKGKTETSDSNVITPGTPFMAVLSIALQYYVQSRLNPIPGWHFLKVILSDANVPGEGEHKIMSYIRLQRNIPGFGPNTRHCLYGLFIWMPYVDRQLPDSCLDMNNSWRSVTYIVCWAIVEAHEPERVVRQFGGTPFIPELRDWGFNETHFKTNRRGKAKTNWAVQNKAYIQYWERRSEFDIPI</sequence>
<dbReference type="CDD" id="cd18673">
    <property type="entry name" value="PIN_XRN1-2-like"/>
    <property type="match status" value="1"/>
</dbReference>
<dbReference type="GO" id="GO:0005634">
    <property type="term" value="C:nucleus"/>
    <property type="evidence" value="ECO:0007669"/>
    <property type="project" value="TreeGrafter"/>
</dbReference>
<proteinExistence type="predicted"/>
<dbReference type="PANTHER" id="PTHR12341">
    <property type="entry name" value="5'-&gt;3' EXORIBONUCLEASE"/>
    <property type="match status" value="1"/>
</dbReference>
<feature type="domain" description="Aminotransferase-like plant mobile" evidence="3">
    <location>
        <begin position="154"/>
        <end position="245"/>
    </location>
</feature>
<comment type="caution">
    <text evidence="4">The sequence shown here is derived from an EMBL/GenBank/DDBJ whole genome shotgun (WGS) entry which is preliminary data.</text>
</comment>
<dbReference type="InterPro" id="IPR019557">
    <property type="entry name" value="AminoTfrase-like_pln_mobile"/>
</dbReference>
<keyword evidence="5" id="KW-1185">Reference proteome</keyword>
<reference evidence="4" key="2">
    <citation type="submission" date="2020-08" db="EMBL/GenBank/DDBJ databases">
        <title>Plant Genome Project.</title>
        <authorList>
            <person name="Zhang R.-G."/>
        </authorList>
    </citation>
    <scope>NUCLEOTIDE SEQUENCE</scope>
    <source>
        <strain evidence="4">Huo1</strain>
        <tissue evidence="4">Leaf</tissue>
    </source>
</reference>
<dbReference type="AlphaFoldDB" id="A0A8X8YI68"/>
<keyword evidence="1" id="KW-0175">Coiled coil</keyword>
<dbReference type="Pfam" id="PF10536">
    <property type="entry name" value="PMD"/>
    <property type="match status" value="1"/>
</dbReference>
<evidence type="ECO:0000259" key="2">
    <source>
        <dbReference type="Pfam" id="PF03159"/>
    </source>
</evidence>
<evidence type="ECO:0000313" key="4">
    <source>
        <dbReference type="EMBL" id="KAG6430336.1"/>
    </source>
</evidence>
<accession>A0A8X8YI68</accession>
<feature type="domain" description="Xrn1 N-terminal" evidence="2">
    <location>
        <begin position="19"/>
        <end position="153"/>
    </location>
</feature>
<dbReference type="GO" id="GO:0000956">
    <property type="term" value="P:nuclear-transcribed mRNA catabolic process"/>
    <property type="evidence" value="ECO:0007669"/>
    <property type="project" value="TreeGrafter"/>
</dbReference>
<dbReference type="Gene3D" id="3.40.50.12390">
    <property type="match status" value="2"/>
</dbReference>
<name>A0A8X8YI68_SALSN</name>
<dbReference type="PANTHER" id="PTHR12341:SF74">
    <property type="entry name" value="5'-3' EXORIBONUCLEASE 4"/>
    <property type="match status" value="1"/>
</dbReference>
<organism evidence="4">
    <name type="scientific">Salvia splendens</name>
    <name type="common">Scarlet sage</name>
    <dbReference type="NCBI Taxonomy" id="180675"/>
    <lineage>
        <taxon>Eukaryota</taxon>
        <taxon>Viridiplantae</taxon>
        <taxon>Streptophyta</taxon>
        <taxon>Embryophyta</taxon>
        <taxon>Tracheophyta</taxon>
        <taxon>Spermatophyta</taxon>
        <taxon>Magnoliopsida</taxon>
        <taxon>eudicotyledons</taxon>
        <taxon>Gunneridae</taxon>
        <taxon>Pentapetalae</taxon>
        <taxon>asterids</taxon>
        <taxon>lamiids</taxon>
        <taxon>Lamiales</taxon>
        <taxon>Lamiaceae</taxon>
        <taxon>Nepetoideae</taxon>
        <taxon>Mentheae</taxon>
        <taxon>Salviinae</taxon>
        <taxon>Salvia</taxon>
        <taxon>Salvia subgen. Calosphace</taxon>
        <taxon>core Calosphace</taxon>
    </lineage>
</organism>
<dbReference type="InterPro" id="IPR027073">
    <property type="entry name" value="5_3_exoribonuclease"/>
</dbReference>
<dbReference type="Pfam" id="PF03159">
    <property type="entry name" value="XRN_N"/>
    <property type="match status" value="1"/>
</dbReference>
<feature type="coiled-coil region" evidence="1">
    <location>
        <begin position="39"/>
        <end position="66"/>
    </location>
</feature>
<dbReference type="GO" id="GO:0004534">
    <property type="term" value="F:5'-3' RNA exonuclease activity"/>
    <property type="evidence" value="ECO:0007669"/>
    <property type="project" value="TreeGrafter"/>
</dbReference>
<dbReference type="InterPro" id="IPR004859">
    <property type="entry name" value="Xrn1_N"/>
</dbReference>
<evidence type="ECO:0000313" key="5">
    <source>
        <dbReference type="Proteomes" id="UP000298416"/>
    </source>
</evidence>
<dbReference type="Proteomes" id="UP000298416">
    <property type="component" value="Unassembled WGS sequence"/>
</dbReference>
<evidence type="ECO:0000256" key="1">
    <source>
        <dbReference type="SAM" id="Coils"/>
    </source>
</evidence>
<dbReference type="EMBL" id="PNBA02000003">
    <property type="protein sequence ID" value="KAG6430336.1"/>
    <property type="molecule type" value="Genomic_DNA"/>
</dbReference>